<protein>
    <submittedName>
        <fullName evidence="2">GNAT family N-acetyltransferase</fullName>
    </submittedName>
</protein>
<dbReference type="PANTHER" id="PTHR43233:SF1">
    <property type="entry name" value="FAMILY N-ACETYLTRANSFERASE, PUTATIVE (AFU_ORTHOLOGUE AFUA_6G03350)-RELATED"/>
    <property type="match status" value="1"/>
</dbReference>
<dbReference type="PROSITE" id="PS51186">
    <property type="entry name" value="GNAT"/>
    <property type="match status" value="1"/>
</dbReference>
<dbReference type="InterPro" id="IPR053144">
    <property type="entry name" value="Acetyltransferase_Butenolide"/>
</dbReference>
<reference evidence="3" key="1">
    <citation type="journal article" date="2019" name="Int. J. Syst. Evol. Microbiol.">
        <title>The Global Catalogue of Microorganisms (GCM) 10K type strain sequencing project: providing services to taxonomists for standard genome sequencing and annotation.</title>
        <authorList>
            <consortium name="The Broad Institute Genomics Platform"/>
            <consortium name="The Broad Institute Genome Sequencing Center for Infectious Disease"/>
            <person name="Wu L."/>
            <person name="Ma J."/>
        </authorList>
    </citation>
    <scope>NUCLEOTIDE SEQUENCE [LARGE SCALE GENOMIC DNA]</scope>
    <source>
        <strain evidence="3">JCM 12662</strain>
    </source>
</reference>
<dbReference type="EMBL" id="BAAACW010000061">
    <property type="protein sequence ID" value="GAA0359625.1"/>
    <property type="molecule type" value="Genomic_DNA"/>
</dbReference>
<gene>
    <name evidence="2" type="ORF">GCM10008932_10310</name>
</gene>
<dbReference type="Proteomes" id="UP001501166">
    <property type="component" value="Unassembled WGS sequence"/>
</dbReference>
<dbReference type="RefSeq" id="WP_343754547.1">
    <property type="nucleotide sequence ID" value="NZ_BAAACW010000061.1"/>
</dbReference>
<evidence type="ECO:0000313" key="2">
    <source>
        <dbReference type="EMBL" id="GAA0359625.1"/>
    </source>
</evidence>
<evidence type="ECO:0000259" key="1">
    <source>
        <dbReference type="PROSITE" id="PS51186"/>
    </source>
</evidence>
<dbReference type="Gene3D" id="3.40.630.30">
    <property type="match status" value="1"/>
</dbReference>
<dbReference type="PANTHER" id="PTHR43233">
    <property type="entry name" value="FAMILY N-ACETYLTRANSFERASE, PUTATIVE (AFU_ORTHOLOGUE AFUA_6G03350)-RELATED"/>
    <property type="match status" value="1"/>
</dbReference>
<accession>A0ABP3H2H9</accession>
<proteinExistence type="predicted"/>
<dbReference type="SUPFAM" id="SSF55729">
    <property type="entry name" value="Acyl-CoA N-acyltransferases (Nat)"/>
    <property type="match status" value="1"/>
</dbReference>
<comment type="caution">
    <text evidence="2">The sequence shown here is derived from an EMBL/GenBank/DDBJ whole genome shotgun (WGS) entry which is preliminary data.</text>
</comment>
<dbReference type="InterPro" id="IPR000182">
    <property type="entry name" value="GNAT_dom"/>
</dbReference>
<name>A0ABP3H2H9_9LACT</name>
<organism evidence="2 3">
    <name type="scientific">Alkalibacterium iburiense</name>
    <dbReference type="NCBI Taxonomy" id="290589"/>
    <lineage>
        <taxon>Bacteria</taxon>
        <taxon>Bacillati</taxon>
        <taxon>Bacillota</taxon>
        <taxon>Bacilli</taxon>
        <taxon>Lactobacillales</taxon>
        <taxon>Carnobacteriaceae</taxon>
        <taxon>Alkalibacterium</taxon>
    </lineage>
</organism>
<dbReference type="InterPro" id="IPR016181">
    <property type="entry name" value="Acyl_CoA_acyltransferase"/>
</dbReference>
<sequence>MIQYKVNDSISVDTLTDLYASVKWTGYTDHPEKMKELLAGSYYYISAWKGERLVGLIRTIGDGASILYIQDILVHPDFQRRGIGKELMERVIADNASIRQMVLITDDTESTKAFYQSVGFKAIQQLNGVAFVRYDFSL</sequence>
<dbReference type="Pfam" id="PF13673">
    <property type="entry name" value="Acetyltransf_10"/>
    <property type="match status" value="1"/>
</dbReference>
<evidence type="ECO:0000313" key="3">
    <source>
        <dbReference type="Proteomes" id="UP001501166"/>
    </source>
</evidence>
<keyword evidence="3" id="KW-1185">Reference proteome</keyword>
<dbReference type="CDD" id="cd04301">
    <property type="entry name" value="NAT_SF"/>
    <property type="match status" value="1"/>
</dbReference>
<feature type="domain" description="N-acetyltransferase" evidence="1">
    <location>
        <begin position="2"/>
        <end position="138"/>
    </location>
</feature>